<dbReference type="InterPro" id="IPR012902">
    <property type="entry name" value="N_methyl_site"/>
</dbReference>
<evidence type="ECO:0000313" key="3">
    <source>
        <dbReference type="Proteomes" id="UP001204814"/>
    </source>
</evidence>
<keyword evidence="1" id="KW-0472">Membrane</keyword>
<organism evidence="2 3">
    <name type="scientific">Faecalibacillus intestinalis</name>
    <dbReference type="NCBI Taxonomy" id="1982626"/>
    <lineage>
        <taxon>Bacteria</taxon>
        <taxon>Bacillati</taxon>
        <taxon>Bacillota</taxon>
        <taxon>Erysipelotrichia</taxon>
        <taxon>Erysipelotrichales</taxon>
        <taxon>Coprobacillaceae</taxon>
        <taxon>Faecalibacillus</taxon>
    </lineage>
</organism>
<dbReference type="Pfam" id="PF07963">
    <property type="entry name" value="N_methyl"/>
    <property type="match status" value="1"/>
</dbReference>
<dbReference type="PROSITE" id="PS00409">
    <property type="entry name" value="PROKAR_NTER_METHYL"/>
    <property type="match status" value="1"/>
</dbReference>
<dbReference type="RefSeq" id="WP_117347303.1">
    <property type="nucleotide sequence ID" value="NZ_JAJDKX010000029.1"/>
</dbReference>
<accession>A0AAP2XR56</accession>
<dbReference type="AlphaFoldDB" id="A0AAP2XR56"/>
<sequence>MIKRFNKKGFTLVEIIVVLVILAILAAIAVPSVLAYVEEAKKEKYIAEAKAIYTVIQVEETKLANEIDYTDIPSKYNRAEEYMYAKICDKSDFNKVGEGIVSQKTGIPKVSNIHSSNDSKMYILNWTSEDGKIIDAQITKNKKVDILSVNNN</sequence>
<feature type="transmembrane region" description="Helical" evidence="1">
    <location>
        <begin position="12"/>
        <end position="37"/>
    </location>
</feature>
<dbReference type="NCBIfam" id="TIGR02532">
    <property type="entry name" value="IV_pilin_GFxxxE"/>
    <property type="match status" value="1"/>
</dbReference>
<dbReference type="SUPFAM" id="SSF54523">
    <property type="entry name" value="Pili subunits"/>
    <property type="match status" value="1"/>
</dbReference>
<keyword evidence="1" id="KW-1133">Transmembrane helix</keyword>
<proteinExistence type="predicted"/>
<evidence type="ECO:0000313" key="2">
    <source>
        <dbReference type="EMBL" id="MCQ5061833.1"/>
    </source>
</evidence>
<dbReference type="PANTHER" id="PTHR30093">
    <property type="entry name" value="GENERAL SECRETION PATHWAY PROTEIN G"/>
    <property type="match status" value="1"/>
</dbReference>
<evidence type="ECO:0000256" key="1">
    <source>
        <dbReference type="SAM" id="Phobius"/>
    </source>
</evidence>
<keyword evidence="1" id="KW-0812">Transmembrane</keyword>
<dbReference type="Proteomes" id="UP001204814">
    <property type="component" value="Unassembled WGS sequence"/>
</dbReference>
<gene>
    <name evidence="2" type="ORF">NE542_08345</name>
</gene>
<dbReference type="InterPro" id="IPR045584">
    <property type="entry name" value="Pilin-like"/>
</dbReference>
<dbReference type="Gene3D" id="3.30.700.10">
    <property type="entry name" value="Glycoprotein, Type 4 Pilin"/>
    <property type="match status" value="1"/>
</dbReference>
<reference evidence="2" key="1">
    <citation type="submission" date="2022-06" db="EMBL/GenBank/DDBJ databases">
        <title>Isolation of gut microbiota from human fecal samples.</title>
        <authorList>
            <person name="Pamer E.G."/>
            <person name="Barat B."/>
            <person name="Waligurski E."/>
            <person name="Medina S."/>
            <person name="Paddock L."/>
            <person name="Mostad J."/>
        </authorList>
    </citation>
    <scope>NUCLEOTIDE SEQUENCE</scope>
    <source>
        <strain evidence="2">DFI.6.24</strain>
    </source>
</reference>
<dbReference type="EMBL" id="JANGBO010000007">
    <property type="protein sequence ID" value="MCQ5061833.1"/>
    <property type="molecule type" value="Genomic_DNA"/>
</dbReference>
<protein>
    <submittedName>
        <fullName evidence="2">Type II secretion system GspH family protein</fullName>
    </submittedName>
</protein>
<comment type="caution">
    <text evidence="2">The sequence shown here is derived from an EMBL/GenBank/DDBJ whole genome shotgun (WGS) entry which is preliminary data.</text>
</comment>
<name>A0AAP2XR56_9FIRM</name>